<keyword evidence="2" id="KW-0813">Transport</keyword>
<evidence type="ECO:0000259" key="12">
    <source>
        <dbReference type="Pfam" id="PF23256"/>
    </source>
</evidence>
<feature type="domain" description="Cation/H(+) antiporter C-terminal" evidence="13">
    <location>
        <begin position="643"/>
        <end position="787"/>
    </location>
</feature>
<feature type="transmembrane region" description="Helical" evidence="10">
    <location>
        <begin position="392"/>
        <end position="412"/>
    </location>
</feature>
<dbReference type="InterPro" id="IPR006153">
    <property type="entry name" value="Cation/H_exchanger_TM"/>
</dbReference>
<evidence type="ECO:0000256" key="3">
    <source>
        <dbReference type="ARBA" id="ARBA00022538"/>
    </source>
</evidence>
<keyword evidence="7" id="KW-0406">Ion transport</keyword>
<dbReference type="InterPro" id="IPR057291">
    <property type="entry name" value="CHX17_2nd"/>
</dbReference>
<evidence type="ECO:0000259" key="11">
    <source>
        <dbReference type="Pfam" id="PF00999"/>
    </source>
</evidence>
<feature type="transmembrane region" description="Helical" evidence="10">
    <location>
        <begin position="52"/>
        <end position="71"/>
    </location>
</feature>
<evidence type="ECO:0000256" key="9">
    <source>
        <dbReference type="ARBA" id="ARBA00038341"/>
    </source>
</evidence>
<evidence type="ECO:0000256" key="2">
    <source>
        <dbReference type="ARBA" id="ARBA00022448"/>
    </source>
</evidence>
<dbReference type="Pfam" id="PF00999">
    <property type="entry name" value="Na_H_Exchanger"/>
    <property type="match status" value="1"/>
</dbReference>
<dbReference type="InterPro" id="IPR050794">
    <property type="entry name" value="CPA2_transporter"/>
</dbReference>
<comment type="similarity">
    <text evidence="9">Belongs to the monovalent cation:proton antiporter 2 (CPA2) transporter (TC 2.A.37) family. CHX (TC 2.A.37.4) subfamily.</text>
</comment>
<reference evidence="14 15" key="1">
    <citation type="submission" date="2020-04" db="EMBL/GenBank/DDBJ databases">
        <title>Plant Genome Project.</title>
        <authorList>
            <person name="Zhang R.-G."/>
        </authorList>
    </citation>
    <scope>NUCLEOTIDE SEQUENCE [LARGE SCALE GENOMIC DNA]</scope>
    <source>
        <strain evidence="14">YNK0</strain>
        <tissue evidence="14">Leaf</tissue>
    </source>
</reference>
<feature type="transmembrane region" description="Helical" evidence="10">
    <location>
        <begin position="241"/>
        <end position="262"/>
    </location>
</feature>
<accession>A0A834YQG1</accession>
<feature type="transmembrane region" description="Helical" evidence="10">
    <location>
        <begin position="103"/>
        <end position="123"/>
    </location>
</feature>
<evidence type="ECO:0000313" key="14">
    <source>
        <dbReference type="EMBL" id="KAF8390683.1"/>
    </source>
</evidence>
<evidence type="ECO:0000259" key="13">
    <source>
        <dbReference type="Pfam" id="PF23259"/>
    </source>
</evidence>
<dbReference type="GO" id="GO:0015297">
    <property type="term" value="F:antiporter activity"/>
    <property type="evidence" value="ECO:0007669"/>
    <property type="project" value="InterPro"/>
</dbReference>
<dbReference type="Proteomes" id="UP000655225">
    <property type="component" value="Unassembled WGS sequence"/>
</dbReference>
<evidence type="ECO:0000256" key="6">
    <source>
        <dbReference type="ARBA" id="ARBA00022989"/>
    </source>
</evidence>
<evidence type="ECO:0008006" key="16">
    <source>
        <dbReference type="Google" id="ProtNLM"/>
    </source>
</evidence>
<dbReference type="GO" id="GO:0006813">
    <property type="term" value="P:potassium ion transport"/>
    <property type="evidence" value="ECO:0007669"/>
    <property type="project" value="UniProtKB-KW"/>
</dbReference>
<dbReference type="OMA" id="SGNTCAK"/>
<feature type="transmembrane region" description="Helical" evidence="10">
    <location>
        <begin position="144"/>
        <end position="167"/>
    </location>
</feature>
<keyword evidence="5" id="KW-0630">Potassium</keyword>
<evidence type="ECO:0000256" key="7">
    <source>
        <dbReference type="ARBA" id="ARBA00023065"/>
    </source>
</evidence>
<dbReference type="PANTHER" id="PTHR32468">
    <property type="entry name" value="CATION/H + ANTIPORTER"/>
    <property type="match status" value="1"/>
</dbReference>
<dbReference type="Gene3D" id="1.20.1530.20">
    <property type="match status" value="1"/>
</dbReference>
<proteinExistence type="inferred from homology"/>
<evidence type="ECO:0000256" key="5">
    <source>
        <dbReference type="ARBA" id="ARBA00022958"/>
    </source>
</evidence>
<keyword evidence="6 10" id="KW-1133">Transmembrane helix</keyword>
<protein>
    <recommendedName>
        <fullName evidence="16">Cation/H+ exchanger domain-containing protein</fullName>
    </recommendedName>
</protein>
<dbReference type="AlphaFoldDB" id="A0A834YQG1"/>
<feature type="transmembrane region" description="Helical" evidence="10">
    <location>
        <begin position="212"/>
        <end position="235"/>
    </location>
</feature>
<organism evidence="14 15">
    <name type="scientific">Tetracentron sinense</name>
    <name type="common">Spur-leaf</name>
    <dbReference type="NCBI Taxonomy" id="13715"/>
    <lineage>
        <taxon>Eukaryota</taxon>
        <taxon>Viridiplantae</taxon>
        <taxon>Streptophyta</taxon>
        <taxon>Embryophyta</taxon>
        <taxon>Tracheophyta</taxon>
        <taxon>Spermatophyta</taxon>
        <taxon>Magnoliopsida</taxon>
        <taxon>Trochodendrales</taxon>
        <taxon>Trochodendraceae</taxon>
        <taxon>Tetracentron</taxon>
    </lineage>
</organism>
<dbReference type="InterPro" id="IPR057290">
    <property type="entry name" value="CHX17_C"/>
</dbReference>
<sequence length="831" mass="91139">MGSLLLEPDDIMDLNDGSSIFRNITTVCMLATRVQSKGIYFGNNPLQFSAPLLFLQLSLASAVIVATALLLKPLGQPVMVSHILGGIILGPSLFGGSSEFTSAIFPLRSLILLDTVAAFGFMFHVFQIGVQMDPWVIMKTGKKAVGIGISVVLVPLLVSVTCASLLANFSSIDQSIASSLPIVAVAESVLAFPVLARFLLELKILNSEFGRLALSSSMISGLFSFSLMTITVLWRQEPGKLFKMLATVFTGIVLVMVIVFVLRPAVLWVVRLNPDGELMGEECIFAVFLSVLVAGFLSQATSLNIIFGPLILGMVLPAGPPLGSALVEKLDIMISWMFMPIYFVKNGLVMDIFAIQLKNFAVVLFVILVSCTAKFFGAFLPSLYCKMPLRDALSLGLVMNAQGIIELGLFRMLKRKKLIDGDAFAVMCTSMLLITGAITPLIRYLYNPSRRYVVYRRRTILHSRPNSELRVLVCIHDQENVPTIVNLIEATNPTKRSPLVVYVIHLLELVGRATPLLIPHKLSKRPSSNGAASPSERIVNAFRHYEQGNQEAVSVQPFTSVSPYATMHDDICLLALDMRTSLVIIPFHKQYATSDMLESSKIGFRVVNNNVLNKAPCSVGILVHQGLLIGSWSALASRSPYRVAVLFLGGADDREALALGARMAGHPNVNLTMVWLLENGNINSHDTRERKLDNEVVGEFRLSMARNDRVMYIEEVVMDGSGTAAVLRSMENNYELIMVGRHHDKGSPLTSGLTDWNEYTELGVIGDILASTDFNGKTTVLVVQQHTIIGAGLHENQESQKAHFRELNLNMAQEALEDEADDAPIQRRSYV</sequence>
<dbReference type="GO" id="GO:0016020">
    <property type="term" value="C:membrane"/>
    <property type="evidence" value="ECO:0007669"/>
    <property type="project" value="UniProtKB-SubCell"/>
</dbReference>
<gene>
    <name evidence="14" type="ORF">HHK36_025210</name>
</gene>
<evidence type="ECO:0000256" key="4">
    <source>
        <dbReference type="ARBA" id="ARBA00022692"/>
    </source>
</evidence>
<feature type="transmembrane region" description="Helical" evidence="10">
    <location>
        <begin position="283"/>
        <end position="312"/>
    </location>
</feature>
<dbReference type="PANTHER" id="PTHR32468:SF114">
    <property type="entry name" value="CATION_H+ EXCHANGER DOMAIN-CONTAINING PROTEIN"/>
    <property type="match status" value="1"/>
</dbReference>
<keyword evidence="3" id="KW-0633">Potassium transport</keyword>
<dbReference type="GO" id="GO:0012505">
    <property type="term" value="C:endomembrane system"/>
    <property type="evidence" value="ECO:0007669"/>
    <property type="project" value="TreeGrafter"/>
</dbReference>
<evidence type="ECO:0000256" key="8">
    <source>
        <dbReference type="ARBA" id="ARBA00023136"/>
    </source>
</evidence>
<evidence type="ECO:0000256" key="10">
    <source>
        <dbReference type="SAM" id="Phobius"/>
    </source>
</evidence>
<dbReference type="GO" id="GO:0006885">
    <property type="term" value="P:regulation of pH"/>
    <property type="evidence" value="ECO:0007669"/>
    <property type="project" value="TreeGrafter"/>
</dbReference>
<dbReference type="OrthoDB" id="1868135at2759"/>
<dbReference type="InterPro" id="IPR038770">
    <property type="entry name" value="Na+/solute_symporter_sf"/>
</dbReference>
<dbReference type="Pfam" id="PF23259">
    <property type="entry name" value="CHX17_C"/>
    <property type="match status" value="1"/>
</dbReference>
<feature type="domain" description="Cation/H(+) antiporter central" evidence="12">
    <location>
        <begin position="497"/>
        <end position="627"/>
    </location>
</feature>
<feature type="transmembrane region" description="Helical" evidence="10">
    <location>
        <begin position="360"/>
        <end position="380"/>
    </location>
</feature>
<comment type="caution">
    <text evidence="14">The sequence shown here is derived from an EMBL/GenBank/DDBJ whole genome shotgun (WGS) entry which is preliminary data.</text>
</comment>
<comment type="subcellular location">
    <subcellularLocation>
        <location evidence="1">Membrane</location>
        <topology evidence="1">Multi-pass membrane protein</topology>
    </subcellularLocation>
</comment>
<feature type="transmembrane region" description="Helical" evidence="10">
    <location>
        <begin position="424"/>
        <end position="446"/>
    </location>
</feature>
<evidence type="ECO:0000256" key="1">
    <source>
        <dbReference type="ARBA" id="ARBA00004141"/>
    </source>
</evidence>
<dbReference type="EMBL" id="JABCRI010000018">
    <property type="protein sequence ID" value="KAF8390683.1"/>
    <property type="molecule type" value="Genomic_DNA"/>
</dbReference>
<feature type="transmembrane region" description="Helical" evidence="10">
    <location>
        <begin position="179"/>
        <end position="200"/>
    </location>
</feature>
<feature type="domain" description="Cation/H+ exchanger transmembrane" evidence="11">
    <location>
        <begin position="61"/>
        <end position="441"/>
    </location>
</feature>
<name>A0A834YQG1_TETSI</name>
<keyword evidence="8 10" id="KW-0472">Membrane</keyword>
<keyword evidence="15" id="KW-1185">Reference proteome</keyword>
<dbReference type="Pfam" id="PF23256">
    <property type="entry name" value="CHX17_2nd"/>
    <property type="match status" value="1"/>
</dbReference>
<dbReference type="GO" id="GO:1902600">
    <property type="term" value="P:proton transmembrane transport"/>
    <property type="evidence" value="ECO:0007669"/>
    <property type="project" value="InterPro"/>
</dbReference>
<evidence type="ECO:0000313" key="15">
    <source>
        <dbReference type="Proteomes" id="UP000655225"/>
    </source>
</evidence>
<keyword evidence="4 10" id="KW-0812">Transmembrane</keyword>
<feature type="transmembrane region" description="Helical" evidence="10">
    <location>
        <begin position="78"/>
        <end position="97"/>
    </location>
</feature>